<dbReference type="InterPro" id="IPR015797">
    <property type="entry name" value="NUDIX_hydrolase-like_dom_sf"/>
</dbReference>
<comment type="caution">
    <text evidence="1">The sequence shown here is derived from an EMBL/GenBank/DDBJ whole genome shotgun (WGS) entry which is preliminary data.</text>
</comment>
<evidence type="ECO:0000313" key="2">
    <source>
        <dbReference type="Proteomes" id="UP000178565"/>
    </source>
</evidence>
<dbReference type="EMBL" id="MFDM01000013">
    <property type="protein sequence ID" value="OGE43762.1"/>
    <property type="molecule type" value="Genomic_DNA"/>
</dbReference>
<accession>A0A1F5KS72</accession>
<dbReference type="Gene3D" id="3.90.79.10">
    <property type="entry name" value="Nucleoside Triphosphate Pyrophosphohydrolase"/>
    <property type="match status" value="1"/>
</dbReference>
<organism evidence="1 2">
    <name type="scientific">Candidatus Daviesbacteria bacterium RIFCSPLOWO2_01_FULL_39_12</name>
    <dbReference type="NCBI Taxonomy" id="1797785"/>
    <lineage>
        <taxon>Bacteria</taxon>
        <taxon>Candidatus Daviesiibacteriota</taxon>
    </lineage>
</organism>
<dbReference type="AlphaFoldDB" id="A0A1F5KS72"/>
<dbReference type="Proteomes" id="UP000178565">
    <property type="component" value="Unassembled WGS sequence"/>
</dbReference>
<gene>
    <name evidence="1" type="ORF">A3B45_04110</name>
</gene>
<proteinExistence type="predicted"/>
<sequence length="145" mass="16794">MQNSFYASGFLYSLKTHQILLLQPRQKNGIPPIWSMPGGEGKEGEEAYLAFQRVIYKIFNLNLNAKHIYPVYDYFHATRNKVNYVFYAEVGSTKTFNTPRGDLLSWFSFSETSKLPFNPQTKQDLVVGERVINAKWRDDEAKKTS</sequence>
<name>A0A1F5KS72_9BACT</name>
<protein>
    <submittedName>
        <fullName evidence="1">Uncharacterized protein</fullName>
    </submittedName>
</protein>
<dbReference type="SUPFAM" id="SSF55811">
    <property type="entry name" value="Nudix"/>
    <property type="match status" value="1"/>
</dbReference>
<reference evidence="1 2" key="1">
    <citation type="journal article" date="2016" name="Nat. Commun.">
        <title>Thousands of microbial genomes shed light on interconnected biogeochemical processes in an aquifer system.</title>
        <authorList>
            <person name="Anantharaman K."/>
            <person name="Brown C.T."/>
            <person name="Hug L.A."/>
            <person name="Sharon I."/>
            <person name="Castelle C.J."/>
            <person name="Probst A.J."/>
            <person name="Thomas B.C."/>
            <person name="Singh A."/>
            <person name="Wilkins M.J."/>
            <person name="Karaoz U."/>
            <person name="Brodie E.L."/>
            <person name="Williams K.H."/>
            <person name="Hubbard S.S."/>
            <person name="Banfield J.F."/>
        </authorList>
    </citation>
    <scope>NUCLEOTIDE SEQUENCE [LARGE SCALE GENOMIC DNA]</scope>
</reference>
<evidence type="ECO:0000313" key="1">
    <source>
        <dbReference type="EMBL" id="OGE43762.1"/>
    </source>
</evidence>